<accession>H9UH41</accession>
<evidence type="ECO:0000313" key="2">
    <source>
        <dbReference type="Proteomes" id="UP000007383"/>
    </source>
</evidence>
<dbReference type="HOGENOM" id="CLU_2847604_0_0_12"/>
<evidence type="ECO:0000313" key="1">
    <source>
        <dbReference type="EMBL" id="AFG36834.1"/>
    </source>
</evidence>
<protein>
    <submittedName>
        <fullName evidence="1">Uncharacterized protein</fullName>
    </submittedName>
</protein>
<dbReference type="EMBL" id="CP003282">
    <property type="protein sequence ID" value="AFG36834.1"/>
    <property type="molecule type" value="Genomic_DNA"/>
</dbReference>
<sequence length="65" mass="7441">MHCFSVVAELQMRAAGVIWLPLFIPLCDGRSPFNCVCAPKWGQTLTFWSFRWIIDKGVIRGQDKV</sequence>
<dbReference type="STRING" id="889378.Spiaf_0737"/>
<dbReference type="Proteomes" id="UP000007383">
    <property type="component" value="Chromosome"/>
</dbReference>
<proteinExistence type="predicted"/>
<keyword evidence="2" id="KW-1185">Reference proteome</keyword>
<organism evidence="1 2">
    <name type="scientific">Spirochaeta africana (strain ATCC 700263 / DSM 8902 / Z-7692)</name>
    <dbReference type="NCBI Taxonomy" id="889378"/>
    <lineage>
        <taxon>Bacteria</taxon>
        <taxon>Pseudomonadati</taxon>
        <taxon>Spirochaetota</taxon>
        <taxon>Spirochaetia</taxon>
        <taxon>Spirochaetales</taxon>
        <taxon>Spirochaetaceae</taxon>
        <taxon>Spirochaeta</taxon>
    </lineage>
</organism>
<reference evidence="2" key="1">
    <citation type="journal article" date="2013" name="Stand. Genomic Sci.">
        <title>Complete genome sequence of the halophilic bacterium Spirochaeta africana type strain (Z-7692(T)) from the alkaline Lake Magadi in the East African Rift.</title>
        <authorList>
            <person name="Liolos K."/>
            <person name="Abt B."/>
            <person name="Scheuner C."/>
            <person name="Teshima H."/>
            <person name="Held B."/>
            <person name="Lapidus A."/>
            <person name="Nolan M."/>
            <person name="Lucas S."/>
            <person name="Deshpande S."/>
            <person name="Cheng J.F."/>
            <person name="Tapia R."/>
            <person name="Goodwin L.A."/>
            <person name="Pitluck S."/>
            <person name="Pagani I."/>
            <person name="Ivanova N."/>
            <person name="Mavromatis K."/>
            <person name="Mikhailova N."/>
            <person name="Huntemann M."/>
            <person name="Pati A."/>
            <person name="Chen A."/>
            <person name="Palaniappan K."/>
            <person name="Land M."/>
            <person name="Rohde M."/>
            <person name="Tindall B.J."/>
            <person name="Detter J.C."/>
            <person name="Goker M."/>
            <person name="Bristow J."/>
            <person name="Eisen J.A."/>
            <person name="Markowitz V."/>
            <person name="Hugenholtz P."/>
            <person name="Woyke T."/>
            <person name="Klenk H.P."/>
            <person name="Kyrpides N.C."/>
        </authorList>
    </citation>
    <scope>NUCLEOTIDE SEQUENCE</scope>
    <source>
        <strain evidence="2">ATCC 700263 / DSM 8902 / Z-7692</strain>
    </source>
</reference>
<name>H9UH41_SPIAZ</name>
<dbReference type="KEGG" id="sfc:Spiaf_0737"/>
<dbReference type="AlphaFoldDB" id="H9UH41"/>
<gene>
    <name evidence="1" type="ordered locus">Spiaf_0737</name>
</gene>